<keyword evidence="3" id="KW-1185">Reference proteome</keyword>
<feature type="compositionally biased region" description="Polar residues" evidence="1">
    <location>
        <begin position="167"/>
        <end position="177"/>
    </location>
</feature>
<dbReference type="Proteomes" id="UP000004478">
    <property type="component" value="Unassembled WGS sequence"/>
</dbReference>
<feature type="region of interest" description="Disordered" evidence="1">
    <location>
        <begin position="162"/>
        <end position="190"/>
    </location>
</feature>
<name>K1L9V0_CECL9</name>
<proteinExistence type="predicted"/>
<evidence type="ECO:0000313" key="3">
    <source>
        <dbReference type="Proteomes" id="UP000004478"/>
    </source>
</evidence>
<reference evidence="2 3" key="1">
    <citation type="journal article" date="2012" name="J. Bacteriol.">
        <title>Draft Genome Sequence of Cecembia lonarensis Strain LW9T, Isolated from Lonar Lake, a Haloalkaline Lake in India.</title>
        <authorList>
            <person name="Shivaji S."/>
            <person name="Ara S."/>
            <person name="Singh A."/>
            <person name="Pinnaka A.K."/>
        </authorList>
    </citation>
    <scope>NUCLEOTIDE SEQUENCE [LARGE SCALE GENOMIC DNA]</scope>
    <source>
        <strain evidence="2 3">LW9</strain>
    </source>
</reference>
<gene>
    <name evidence="2" type="ORF">B879_04229</name>
</gene>
<feature type="compositionally biased region" description="Basic residues" evidence="1">
    <location>
        <begin position="87"/>
        <end position="101"/>
    </location>
</feature>
<dbReference type="AlphaFoldDB" id="K1L9V0"/>
<evidence type="ECO:0000313" key="2">
    <source>
        <dbReference type="EMBL" id="EKB47178.1"/>
    </source>
</evidence>
<sequence>MVPAPRARRRASRSNCRSNSGTETLEGPVRSRSHAVSRDPSPTRSRPSNSRINAGPAASTSMEWRRSFAPERTSKTSRVNVETPGRRTLRSRSQRAARSNKRTGPSDEVQARASRNSLSSSYLAGSEKSAYPYSVEISAACSYPVCPRCAYSLSTEASAMPSCPARDSTTGHGTANGSVKKRPTTRTVIS</sequence>
<feature type="region of interest" description="Disordered" evidence="1">
    <location>
        <begin position="1"/>
        <end position="122"/>
    </location>
</feature>
<feature type="compositionally biased region" description="Polar residues" evidence="1">
    <location>
        <begin position="113"/>
        <end position="122"/>
    </location>
</feature>
<feature type="compositionally biased region" description="Basic and acidic residues" evidence="1">
    <location>
        <begin position="63"/>
        <end position="74"/>
    </location>
</feature>
<organism evidence="2 3">
    <name type="scientific">Cecembia lonarensis (strain CCUG 58316 / KCTC 22772 / LW9)</name>
    <dbReference type="NCBI Taxonomy" id="1225176"/>
    <lineage>
        <taxon>Bacteria</taxon>
        <taxon>Pseudomonadati</taxon>
        <taxon>Bacteroidota</taxon>
        <taxon>Cytophagia</taxon>
        <taxon>Cytophagales</taxon>
        <taxon>Cyclobacteriaceae</taxon>
        <taxon>Cecembia</taxon>
    </lineage>
</organism>
<feature type="compositionally biased region" description="Low complexity" evidence="1">
    <location>
        <begin position="38"/>
        <end position="51"/>
    </location>
</feature>
<evidence type="ECO:0000256" key="1">
    <source>
        <dbReference type="SAM" id="MobiDB-lite"/>
    </source>
</evidence>
<protein>
    <submittedName>
        <fullName evidence="2">Uncharacterized protein</fullName>
    </submittedName>
</protein>
<comment type="caution">
    <text evidence="2">The sequence shown here is derived from an EMBL/GenBank/DDBJ whole genome shotgun (WGS) entry which is preliminary data.</text>
</comment>
<feature type="compositionally biased region" description="Basic residues" evidence="1">
    <location>
        <begin position="1"/>
        <end position="12"/>
    </location>
</feature>
<accession>K1L9V0</accession>
<dbReference type="EMBL" id="AMGM01000265">
    <property type="protein sequence ID" value="EKB47178.1"/>
    <property type="molecule type" value="Genomic_DNA"/>
</dbReference>